<evidence type="ECO:0000313" key="3">
    <source>
        <dbReference type="EMBL" id="RRO86890.1"/>
    </source>
</evidence>
<comment type="caution">
    <text evidence="3">The sequence shown here is derived from an EMBL/GenBank/DDBJ whole genome shotgun (WGS) entry which is preliminary data.</text>
</comment>
<evidence type="ECO:0008006" key="5">
    <source>
        <dbReference type="Google" id="ProtNLM"/>
    </source>
</evidence>
<dbReference type="EMBL" id="PQNK01000006">
    <property type="protein sequence ID" value="RRO86890.1"/>
    <property type="molecule type" value="Genomic_DNA"/>
</dbReference>
<reference evidence="3 4" key="1">
    <citation type="submission" date="2018-01" db="EMBL/GenBank/DDBJ databases">
        <title>Twenty Corynebacterium bovis Genomes.</title>
        <authorList>
            <person name="Gulvik C.A."/>
        </authorList>
    </citation>
    <scope>NUCLEOTIDE SEQUENCE [LARGE SCALE GENOMIC DNA]</scope>
    <source>
        <strain evidence="3 4">F6900</strain>
    </source>
</reference>
<feature type="region of interest" description="Disordered" evidence="1">
    <location>
        <begin position="1"/>
        <end position="130"/>
    </location>
</feature>
<protein>
    <recommendedName>
        <fullName evidence="5">Serine/threonine protein kinase</fullName>
    </recommendedName>
</protein>
<accession>A0A3R8QN08</accession>
<feature type="compositionally biased region" description="Pro residues" evidence="1">
    <location>
        <begin position="210"/>
        <end position="224"/>
    </location>
</feature>
<feature type="region of interest" description="Disordered" evidence="1">
    <location>
        <begin position="158"/>
        <end position="237"/>
    </location>
</feature>
<dbReference type="Proteomes" id="UP000276526">
    <property type="component" value="Unassembled WGS sequence"/>
</dbReference>
<feature type="compositionally biased region" description="Low complexity" evidence="1">
    <location>
        <begin position="103"/>
        <end position="123"/>
    </location>
</feature>
<organism evidence="3 4">
    <name type="scientific">Corynebacterium bovis</name>
    <dbReference type="NCBI Taxonomy" id="36808"/>
    <lineage>
        <taxon>Bacteria</taxon>
        <taxon>Bacillati</taxon>
        <taxon>Actinomycetota</taxon>
        <taxon>Actinomycetes</taxon>
        <taxon>Mycobacteriales</taxon>
        <taxon>Corynebacteriaceae</taxon>
        <taxon>Corynebacterium</taxon>
    </lineage>
</organism>
<gene>
    <name evidence="3" type="ORF">CXF48_05020</name>
</gene>
<feature type="transmembrane region" description="Helical" evidence="2">
    <location>
        <begin position="132"/>
        <end position="152"/>
    </location>
</feature>
<keyword evidence="2" id="KW-1133">Transmembrane helix</keyword>
<evidence type="ECO:0000256" key="1">
    <source>
        <dbReference type="SAM" id="MobiDB-lite"/>
    </source>
</evidence>
<evidence type="ECO:0000313" key="4">
    <source>
        <dbReference type="Proteomes" id="UP000276526"/>
    </source>
</evidence>
<feature type="compositionally biased region" description="Low complexity" evidence="1">
    <location>
        <begin position="76"/>
        <end position="85"/>
    </location>
</feature>
<evidence type="ECO:0000256" key="2">
    <source>
        <dbReference type="SAM" id="Phobius"/>
    </source>
</evidence>
<keyword evidence="2" id="KW-0472">Membrane</keyword>
<dbReference type="RefSeq" id="WP_185739392.1">
    <property type="nucleotide sequence ID" value="NZ_JBAHVN010000003.1"/>
</dbReference>
<keyword evidence="2" id="KW-0812">Transmembrane</keyword>
<sequence>MNDGGWGRRPGEPRRPSDTAGGDASQWPAGPRDRTGGPEGARAPDPRSAGTAETEQTAQLDLRQWGAAGPSGAGGSQDAAGWQDATGWQDAAGSTGSAGWQDAAGSPGSTGSAGWQDAPAAPAEPRRRRGGAVVAGVVVVLVAAVAGGLAAWQPWKTDPAGAAAPSPQFTTTPDRPTTDRSAPGEATPTQRDPAAPTPGTPSPPRRETPTPRPVPPATPDPGPLPAGLTDHGWTGSPGASCNASDTWVFAARGSESQVVVCRVGDAGGLYYRGEFRGGQAEHDIEASGSGGTWWRTEPEGGMTITVTPDGLSVDRVDGGTVTTSSFTEHRQR</sequence>
<name>A0A3R8QN08_9CORY</name>
<feature type="region of interest" description="Disordered" evidence="1">
    <location>
        <begin position="306"/>
        <end position="332"/>
    </location>
</feature>
<proteinExistence type="predicted"/>
<dbReference type="AlphaFoldDB" id="A0A3R8QN08"/>